<evidence type="ECO:0000256" key="5">
    <source>
        <dbReference type="ARBA" id="ARBA00022679"/>
    </source>
</evidence>
<dbReference type="SMART" id="SM00662">
    <property type="entry name" value="RPOLD"/>
    <property type="match status" value="1"/>
</dbReference>
<accession>A0A7C6AH73</accession>
<dbReference type="SUPFAM" id="SSF47789">
    <property type="entry name" value="C-terminal domain of RNA polymerase alpha subunit"/>
    <property type="match status" value="1"/>
</dbReference>
<dbReference type="CDD" id="cd06928">
    <property type="entry name" value="RNAP_alpha_NTD"/>
    <property type="match status" value="1"/>
</dbReference>
<dbReference type="InterPro" id="IPR011263">
    <property type="entry name" value="DNA-dir_RNA_pol_RpoA/D/Rpb3"/>
</dbReference>
<evidence type="ECO:0000256" key="11">
    <source>
        <dbReference type="HAMAP-Rule" id="MF_00059"/>
    </source>
</evidence>
<evidence type="ECO:0000256" key="2">
    <source>
        <dbReference type="ARBA" id="ARBA00012418"/>
    </source>
</evidence>
<dbReference type="Pfam" id="PF03118">
    <property type="entry name" value="RNA_pol_A_CTD"/>
    <property type="match status" value="1"/>
</dbReference>
<organism evidence="13">
    <name type="scientific">candidate division WOR-3 bacterium</name>
    <dbReference type="NCBI Taxonomy" id="2052148"/>
    <lineage>
        <taxon>Bacteria</taxon>
        <taxon>Bacteria division WOR-3</taxon>
    </lineage>
</organism>
<comment type="subunit">
    <text evidence="11">Homodimer. The RNAP catalytic core consists of 2 alpha, 1 beta, 1 beta' and 1 omega subunit. When a sigma factor is associated with the core the holoenzyme is formed, which can initiate transcription.</text>
</comment>
<dbReference type="GO" id="GO:0006351">
    <property type="term" value="P:DNA-templated transcription"/>
    <property type="evidence" value="ECO:0007669"/>
    <property type="project" value="UniProtKB-UniRule"/>
</dbReference>
<evidence type="ECO:0000259" key="12">
    <source>
        <dbReference type="SMART" id="SM00662"/>
    </source>
</evidence>
<dbReference type="GO" id="GO:0046983">
    <property type="term" value="F:protein dimerization activity"/>
    <property type="evidence" value="ECO:0007669"/>
    <property type="project" value="InterPro"/>
</dbReference>
<dbReference type="SUPFAM" id="SSF55257">
    <property type="entry name" value="RBP11-like subunits of RNA polymerase"/>
    <property type="match status" value="1"/>
</dbReference>
<dbReference type="Pfam" id="PF01193">
    <property type="entry name" value="RNA_pol_L"/>
    <property type="match status" value="1"/>
</dbReference>
<evidence type="ECO:0000313" key="13">
    <source>
        <dbReference type="EMBL" id="HHS63155.1"/>
    </source>
</evidence>
<keyword evidence="6 11" id="KW-0548">Nucleotidyltransferase</keyword>
<sequence length="358" mass="40514">MVLKPIVMPKGIEIDKETASDVFTRFTISPLERGYGITLGNAMRRVLLSSIQGAAITNIRISNVTQEFSTIPGVYEDVVEIILNLKKIRLKLLGSEPTTLTLKVKGKKEYLAEDIEKNPLVIIVNPKQKILSVTDAKVNFTMEMAVETGRGFVPAELLKKSEAPVGTIYIDAIFSPVLSVNFDVRNTRVGTKTDYDHLVLEVKTDGTKTPIECVAEAATVLRHHFKFFVDLGERQPAVLIDDATQKMIDELRNTINKKGLQLYIEPLLTSREQLDAEHRRIREILKRSIDELEISVRTSNCLKNKNIKTIGDLVRKSGRELLTYDNFGRKSLKELEKILHNMGLHLEMDVERYLKEDV</sequence>
<keyword evidence="5 11" id="KW-0808">Transferase</keyword>
<dbReference type="GO" id="GO:0000428">
    <property type="term" value="C:DNA-directed RNA polymerase complex"/>
    <property type="evidence" value="ECO:0007669"/>
    <property type="project" value="UniProtKB-KW"/>
</dbReference>
<dbReference type="Gene3D" id="1.10.150.20">
    <property type="entry name" value="5' to 3' exonuclease, C-terminal subdomain"/>
    <property type="match status" value="1"/>
</dbReference>
<dbReference type="SUPFAM" id="SSF56553">
    <property type="entry name" value="Insert subdomain of RNA polymerase alpha subunit"/>
    <property type="match status" value="1"/>
</dbReference>
<dbReference type="HAMAP" id="MF_00059">
    <property type="entry name" value="RNApol_bact_RpoA"/>
    <property type="match status" value="1"/>
</dbReference>
<dbReference type="Gene3D" id="2.170.120.12">
    <property type="entry name" value="DNA-directed RNA polymerase, insert domain"/>
    <property type="match status" value="1"/>
</dbReference>
<feature type="region of interest" description="Alpha N-terminal domain (alpha-NTD)" evidence="11">
    <location>
        <begin position="1"/>
        <end position="233"/>
    </location>
</feature>
<evidence type="ECO:0000256" key="6">
    <source>
        <dbReference type="ARBA" id="ARBA00022695"/>
    </source>
</evidence>
<comment type="catalytic activity">
    <reaction evidence="10 11">
        <text>RNA(n) + a ribonucleoside 5'-triphosphate = RNA(n+1) + diphosphate</text>
        <dbReference type="Rhea" id="RHEA:21248"/>
        <dbReference type="Rhea" id="RHEA-COMP:14527"/>
        <dbReference type="Rhea" id="RHEA-COMP:17342"/>
        <dbReference type="ChEBI" id="CHEBI:33019"/>
        <dbReference type="ChEBI" id="CHEBI:61557"/>
        <dbReference type="ChEBI" id="CHEBI:140395"/>
        <dbReference type="EC" id="2.7.7.6"/>
    </reaction>
</comment>
<evidence type="ECO:0000256" key="7">
    <source>
        <dbReference type="ARBA" id="ARBA00023163"/>
    </source>
</evidence>
<dbReference type="Pfam" id="PF01000">
    <property type="entry name" value="RNA_pol_A_bac"/>
    <property type="match status" value="1"/>
</dbReference>
<dbReference type="GO" id="GO:0003677">
    <property type="term" value="F:DNA binding"/>
    <property type="evidence" value="ECO:0007669"/>
    <property type="project" value="UniProtKB-UniRule"/>
</dbReference>
<dbReference type="GO" id="GO:0003899">
    <property type="term" value="F:DNA-directed RNA polymerase activity"/>
    <property type="evidence" value="ECO:0007669"/>
    <property type="project" value="UniProtKB-UniRule"/>
</dbReference>
<evidence type="ECO:0000256" key="8">
    <source>
        <dbReference type="ARBA" id="ARBA00032524"/>
    </source>
</evidence>
<evidence type="ECO:0000256" key="1">
    <source>
        <dbReference type="ARBA" id="ARBA00007123"/>
    </source>
</evidence>
<dbReference type="InterPro" id="IPR011262">
    <property type="entry name" value="DNA-dir_RNA_pol_insert"/>
</dbReference>
<dbReference type="GO" id="GO:0005737">
    <property type="term" value="C:cytoplasm"/>
    <property type="evidence" value="ECO:0007669"/>
    <property type="project" value="UniProtKB-ARBA"/>
</dbReference>
<dbReference type="Gene3D" id="3.30.1360.10">
    <property type="entry name" value="RNA polymerase, RBP11-like subunit"/>
    <property type="match status" value="1"/>
</dbReference>
<dbReference type="FunFam" id="2.170.120.12:FF:000001">
    <property type="entry name" value="DNA-directed RNA polymerase subunit alpha"/>
    <property type="match status" value="1"/>
</dbReference>
<feature type="region of interest" description="Alpha C-terminal domain (alpha-CTD)" evidence="11">
    <location>
        <begin position="281"/>
        <end position="358"/>
    </location>
</feature>
<dbReference type="InterPro" id="IPR036643">
    <property type="entry name" value="RNApol_insert_sf"/>
</dbReference>
<comment type="similarity">
    <text evidence="1 11">Belongs to the RNA polymerase alpha chain family.</text>
</comment>
<evidence type="ECO:0000256" key="9">
    <source>
        <dbReference type="ARBA" id="ARBA00033070"/>
    </source>
</evidence>
<evidence type="ECO:0000256" key="3">
    <source>
        <dbReference type="ARBA" id="ARBA00015972"/>
    </source>
</evidence>
<name>A0A7C6AH73_UNCW3</name>
<evidence type="ECO:0000256" key="10">
    <source>
        <dbReference type="ARBA" id="ARBA00048552"/>
    </source>
</evidence>
<proteinExistence type="inferred from homology"/>
<keyword evidence="4 11" id="KW-0240">DNA-directed RNA polymerase</keyword>
<dbReference type="InterPro" id="IPR011773">
    <property type="entry name" value="DNA-dir_RpoA"/>
</dbReference>
<comment type="caution">
    <text evidence="13">The sequence shown here is derived from an EMBL/GenBank/DDBJ whole genome shotgun (WGS) entry which is preliminary data.</text>
</comment>
<feature type="domain" description="DNA-directed RNA polymerase RpoA/D/Rpb3-type" evidence="12">
    <location>
        <begin position="23"/>
        <end position="231"/>
    </location>
</feature>
<reference evidence="13" key="1">
    <citation type="journal article" date="2020" name="mSystems">
        <title>Genome- and Community-Level Interaction Insights into Carbon Utilization and Element Cycling Functions of Hydrothermarchaeota in Hydrothermal Sediment.</title>
        <authorList>
            <person name="Zhou Z."/>
            <person name="Liu Y."/>
            <person name="Xu W."/>
            <person name="Pan J."/>
            <person name="Luo Z.H."/>
            <person name="Li M."/>
        </authorList>
    </citation>
    <scope>NUCLEOTIDE SEQUENCE [LARGE SCALE GENOMIC DNA]</scope>
    <source>
        <strain evidence="13">SpSt-783</strain>
    </source>
</reference>
<comment type="function">
    <text evidence="11">DNA-dependent RNA polymerase catalyzes the transcription of DNA into RNA using the four ribonucleoside triphosphates as substrates.</text>
</comment>
<dbReference type="InterPro" id="IPR036603">
    <property type="entry name" value="RBP11-like"/>
</dbReference>
<dbReference type="NCBIfam" id="NF003519">
    <property type="entry name" value="PRK05182.2-5"/>
    <property type="match status" value="1"/>
</dbReference>
<dbReference type="AlphaFoldDB" id="A0A7C6AH73"/>
<dbReference type="EMBL" id="DTHJ01000130">
    <property type="protein sequence ID" value="HHS63155.1"/>
    <property type="molecule type" value="Genomic_DNA"/>
</dbReference>
<dbReference type="EC" id="2.7.7.6" evidence="2 11"/>
<keyword evidence="7 11" id="KW-0804">Transcription</keyword>
<dbReference type="InterPro" id="IPR011260">
    <property type="entry name" value="RNAP_asu_C"/>
</dbReference>
<dbReference type="NCBIfam" id="NF003513">
    <property type="entry name" value="PRK05182.1-2"/>
    <property type="match status" value="1"/>
</dbReference>
<comment type="domain">
    <text evidence="11">The N-terminal domain is essential for RNAP assembly and basal transcription, whereas the C-terminal domain is involved in interaction with transcriptional regulators and with upstream promoter elements.</text>
</comment>
<evidence type="ECO:0000256" key="4">
    <source>
        <dbReference type="ARBA" id="ARBA00022478"/>
    </source>
</evidence>
<protein>
    <recommendedName>
        <fullName evidence="3 11">DNA-directed RNA polymerase subunit alpha</fullName>
        <shortName evidence="11">RNAP subunit alpha</shortName>
        <ecNumber evidence="2 11">2.7.7.6</ecNumber>
    </recommendedName>
    <alternativeName>
        <fullName evidence="9 11">RNA polymerase subunit alpha</fullName>
    </alternativeName>
    <alternativeName>
        <fullName evidence="8 11">Transcriptase subunit alpha</fullName>
    </alternativeName>
</protein>
<gene>
    <name evidence="11" type="primary">rpoA</name>
    <name evidence="13" type="ORF">ENV70_06050</name>
</gene>
<dbReference type="NCBIfam" id="TIGR02027">
    <property type="entry name" value="rpoA"/>
    <property type="match status" value="1"/>
</dbReference>